<dbReference type="GeneTree" id="ENSGT00950000183027"/>
<dbReference type="PANTHER" id="PTHR15941">
    <property type="entry name" value="MYOZENIN"/>
    <property type="match status" value="1"/>
</dbReference>
<dbReference type="Pfam" id="PF05556">
    <property type="entry name" value="Calsarcin"/>
    <property type="match status" value="1"/>
</dbReference>
<dbReference type="EMBL" id="AFYH01013159">
    <property type="status" value="NOT_ANNOTATED_CDS"/>
    <property type="molecule type" value="Genomic_DNA"/>
</dbReference>
<dbReference type="GO" id="GO:0051373">
    <property type="term" value="F:FATZ binding"/>
    <property type="evidence" value="ECO:0007669"/>
    <property type="project" value="TreeGrafter"/>
</dbReference>
<reference evidence="4" key="2">
    <citation type="submission" date="2025-08" db="UniProtKB">
        <authorList>
            <consortium name="Ensembl"/>
        </authorList>
    </citation>
    <scope>IDENTIFICATION</scope>
</reference>
<accession>H3BAZ2</accession>
<dbReference type="Bgee" id="ENSLACG00000016775">
    <property type="expression patterns" value="Expressed in muscle tissue and 6 other cell types or tissues"/>
</dbReference>
<dbReference type="GO" id="GO:0003779">
    <property type="term" value="F:actin binding"/>
    <property type="evidence" value="ECO:0007669"/>
    <property type="project" value="TreeGrafter"/>
</dbReference>
<reference evidence="5" key="1">
    <citation type="submission" date="2011-08" db="EMBL/GenBank/DDBJ databases">
        <title>The draft genome of Latimeria chalumnae.</title>
        <authorList>
            <person name="Di Palma F."/>
            <person name="Alfoldi J."/>
            <person name="Johnson J."/>
            <person name="Berlin A."/>
            <person name="Gnerre S."/>
            <person name="Jaffe D."/>
            <person name="MacCallum I."/>
            <person name="Young S."/>
            <person name="Walker B.J."/>
            <person name="Lander E."/>
            <person name="Lindblad-Toh K."/>
        </authorList>
    </citation>
    <scope>NUCLEOTIDE SEQUENCE [LARGE SCALE GENOMIC DNA]</scope>
    <source>
        <strain evidence="5">Wild caught</strain>
    </source>
</reference>
<dbReference type="GO" id="GO:0015629">
    <property type="term" value="C:actin cytoskeleton"/>
    <property type="evidence" value="ECO:0007669"/>
    <property type="project" value="TreeGrafter"/>
</dbReference>
<dbReference type="STRING" id="7897.ENSLACP00000019063"/>
<protein>
    <submittedName>
        <fullName evidence="4">Myozenin 3</fullName>
    </submittedName>
</protein>
<keyword evidence="5" id="KW-1185">Reference proteome</keyword>
<dbReference type="GO" id="GO:0031433">
    <property type="term" value="F:telethonin binding"/>
    <property type="evidence" value="ECO:0007669"/>
    <property type="project" value="TreeGrafter"/>
</dbReference>
<dbReference type="Ensembl" id="ENSLACT00000019196.1">
    <property type="protein sequence ID" value="ENSLACP00000019063.1"/>
    <property type="gene ID" value="ENSLACG00000016775.1"/>
</dbReference>
<organism evidence="4 5">
    <name type="scientific">Latimeria chalumnae</name>
    <name type="common">Coelacanth</name>
    <dbReference type="NCBI Taxonomy" id="7897"/>
    <lineage>
        <taxon>Eukaryota</taxon>
        <taxon>Metazoa</taxon>
        <taxon>Chordata</taxon>
        <taxon>Craniata</taxon>
        <taxon>Vertebrata</taxon>
        <taxon>Euteleostomi</taxon>
        <taxon>Coelacanthiformes</taxon>
        <taxon>Coelacanthidae</taxon>
        <taxon>Latimeria</taxon>
    </lineage>
</organism>
<dbReference type="GO" id="GO:0030018">
    <property type="term" value="C:Z disc"/>
    <property type="evidence" value="ECO:0007669"/>
    <property type="project" value="InterPro"/>
</dbReference>
<reference evidence="4" key="3">
    <citation type="submission" date="2025-09" db="UniProtKB">
        <authorList>
            <consortium name="Ensembl"/>
        </authorList>
    </citation>
    <scope>IDENTIFICATION</scope>
</reference>
<dbReference type="Proteomes" id="UP000008672">
    <property type="component" value="Unassembled WGS sequence"/>
</dbReference>
<dbReference type="InterPro" id="IPR008438">
    <property type="entry name" value="MYOZ"/>
</dbReference>
<proteinExistence type="inferred from homology"/>
<feature type="region of interest" description="Disordered" evidence="3">
    <location>
        <begin position="112"/>
        <end position="152"/>
    </location>
</feature>
<dbReference type="eggNOG" id="ENOG502S22C">
    <property type="taxonomic scope" value="Eukaryota"/>
</dbReference>
<evidence type="ECO:0000256" key="1">
    <source>
        <dbReference type="ARBA" id="ARBA00009126"/>
    </source>
</evidence>
<dbReference type="OMA" id="WIQVMPE"/>
<evidence type="ECO:0000313" key="4">
    <source>
        <dbReference type="Ensembl" id="ENSLACP00000019063.1"/>
    </source>
</evidence>
<keyword evidence="2" id="KW-0597">Phosphoprotein</keyword>
<evidence type="ECO:0000313" key="5">
    <source>
        <dbReference type="Proteomes" id="UP000008672"/>
    </source>
</evidence>
<evidence type="ECO:0000256" key="2">
    <source>
        <dbReference type="ARBA" id="ARBA00022553"/>
    </source>
</evidence>
<dbReference type="AlphaFoldDB" id="H3BAZ2"/>
<dbReference type="InParanoid" id="H3BAZ2"/>
<comment type="similarity">
    <text evidence="1">Belongs to the myozenin family.</text>
</comment>
<dbReference type="HOGENOM" id="CLU_071316_1_0_1"/>
<sequence length="257" mass="28601">MPISYSDLTKERKQKALAIVKEIHGKGKNLQEKLNLGKKISVPRDVMMEELSLLANKGSRMFQERQKRVERFTIENAAAERTMSVHSTAAASLPSPEGGKENYRTEIYIQQPGKGMPPSPVTPGVPRSPGTAGQPGYSGPLKEIPPEKFNNTAVPKSYQSPWQQALMEEQGAQLSVTEHLSELPKMTARAQYRCFNRVAVPFGGSVGSGRIFPLPGFEMSRAQTEPQVNWERISKRPNFNRAPRGWRVQMAPESAEL</sequence>
<name>H3BAZ2_LATCH</name>
<dbReference type="PANTHER" id="PTHR15941:SF16">
    <property type="entry name" value="MYOZENIN 3A-RELATED"/>
    <property type="match status" value="1"/>
</dbReference>
<gene>
    <name evidence="4" type="primary">MYOZ3</name>
</gene>
<evidence type="ECO:0000256" key="3">
    <source>
        <dbReference type="SAM" id="MobiDB-lite"/>
    </source>
</evidence>